<evidence type="ECO:0000313" key="2">
    <source>
        <dbReference type="EMBL" id="KZP26462.1"/>
    </source>
</evidence>
<dbReference type="Proteomes" id="UP000076532">
    <property type="component" value="Unassembled WGS sequence"/>
</dbReference>
<proteinExistence type="predicted"/>
<dbReference type="OrthoDB" id="3342934at2759"/>
<name>A0A166PUJ4_9AGAM</name>
<gene>
    <name evidence="2" type="ORF">FIBSPDRAFT_887252</name>
</gene>
<feature type="signal peptide" evidence="1">
    <location>
        <begin position="1"/>
        <end position="20"/>
    </location>
</feature>
<evidence type="ECO:0000256" key="1">
    <source>
        <dbReference type="SAM" id="SignalP"/>
    </source>
</evidence>
<evidence type="ECO:0008006" key="4">
    <source>
        <dbReference type="Google" id="ProtNLM"/>
    </source>
</evidence>
<dbReference type="EMBL" id="KV417514">
    <property type="protein sequence ID" value="KZP26462.1"/>
    <property type="molecule type" value="Genomic_DNA"/>
</dbReference>
<sequence length="153" mass="15504">MFSRTFAIATFAALAGIVSAGHSVGVVNNCGYGTPMMNGPSTGLISVPGGYSSGGDITGWIMFLQTGQCGNNGENCVIVEGTLNDGYSSVDISLISPHEINVPTGFSYTDGAGGKYCASGNCPCNSAAFCQPTDYGALVNTADPNASITVTYC</sequence>
<dbReference type="AlphaFoldDB" id="A0A166PUJ4"/>
<keyword evidence="3" id="KW-1185">Reference proteome</keyword>
<organism evidence="2 3">
    <name type="scientific">Athelia psychrophila</name>
    <dbReference type="NCBI Taxonomy" id="1759441"/>
    <lineage>
        <taxon>Eukaryota</taxon>
        <taxon>Fungi</taxon>
        <taxon>Dikarya</taxon>
        <taxon>Basidiomycota</taxon>
        <taxon>Agaricomycotina</taxon>
        <taxon>Agaricomycetes</taxon>
        <taxon>Agaricomycetidae</taxon>
        <taxon>Atheliales</taxon>
        <taxon>Atheliaceae</taxon>
        <taxon>Athelia</taxon>
    </lineage>
</organism>
<accession>A0A166PUJ4</accession>
<feature type="chain" id="PRO_5007878420" description="Glycopeptide" evidence="1">
    <location>
        <begin position="21"/>
        <end position="153"/>
    </location>
</feature>
<dbReference type="STRING" id="436010.A0A166PUJ4"/>
<reference evidence="2 3" key="1">
    <citation type="journal article" date="2016" name="Mol. Biol. Evol.">
        <title>Comparative Genomics of Early-Diverging Mushroom-Forming Fungi Provides Insights into the Origins of Lignocellulose Decay Capabilities.</title>
        <authorList>
            <person name="Nagy L.G."/>
            <person name="Riley R."/>
            <person name="Tritt A."/>
            <person name="Adam C."/>
            <person name="Daum C."/>
            <person name="Floudas D."/>
            <person name="Sun H."/>
            <person name="Yadav J.S."/>
            <person name="Pangilinan J."/>
            <person name="Larsson K.H."/>
            <person name="Matsuura K."/>
            <person name="Barry K."/>
            <person name="Labutti K."/>
            <person name="Kuo R."/>
            <person name="Ohm R.A."/>
            <person name="Bhattacharya S.S."/>
            <person name="Shirouzu T."/>
            <person name="Yoshinaga Y."/>
            <person name="Martin F.M."/>
            <person name="Grigoriev I.V."/>
            <person name="Hibbett D.S."/>
        </authorList>
    </citation>
    <scope>NUCLEOTIDE SEQUENCE [LARGE SCALE GENOMIC DNA]</scope>
    <source>
        <strain evidence="2 3">CBS 109695</strain>
    </source>
</reference>
<protein>
    <recommendedName>
        <fullName evidence="4">Glycopeptide</fullName>
    </recommendedName>
</protein>
<keyword evidence="1" id="KW-0732">Signal</keyword>
<evidence type="ECO:0000313" key="3">
    <source>
        <dbReference type="Proteomes" id="UP000076532"/>
    </source>
</evidence>